<accession>A0ACC1B012</accession>
<gene>
    <name evidence="1" type="ORF">Patl1_25725</name>
</gene>
<proteinExistence type="predicted"/>
<keyword evidence="2" id="KW-1185">Reference proteome</keyword>
<protein>
    <submittedName>
        <fullName evidence="1">Uncharacterized protein</fullName>
    </submittedName>
</protein>
<evidence type="ECO:0000313" key="2">
    <source>
        <dbReference type="Proteomes" id="UP001164250"/>
    </source>
</evidence>
<sequence length="129" mass="14667">MQKRILQKEVTGKDRKCVLKQGLMVLLKLISILITLVWGSVHHKIESMMTMEVLHKEINRAVTCVAIAAKEQPPPSVIGASCVYVMLRPDKKLYVGQTDDLDGRIRSHRSKEGMQTASFLYFKWSRGRA</sequence>
<organism evidence="1 2">
    <name type="scientific">Pistacia atlantica</name>
    <dbReference type="NCBI Taxonomy" id="434234"/>
    <lineage>
        <taxon>Eukaryota</taxon>
        <taxon>Viridiplantae</taxon>
        <taxon>Streptophyta</taxon>
        <taxon>Embryophyta</taxon>
        <taxon>Tracheophyta</taxon>
        <taxon>Spermatophyta</taxon>
        <taxon>Magnoliopsida</taxon>
        <taxon>eudicotyledons</taxon>
        <taxon>Gunneridae</taxon>
        <taxon>Pentapetalae</taxon>
        <taxon>rosids</taxon>
        <taxon>malvids</taxon>
        <taxon>Sapindales</taxon>
        <taxon>Anacardiaceae</taxon>
        <taxon>Pistacia</taxon>
    </lineage>
</organism>
<dbReference type="EMBL" id="CM047903">
    <property type="protein sequence ID" value="KAJ0092221.1"/>
    <property type="molecule type" value="Genomic_DNA"/>
</dbReference>
<dbReference type="Proteomes" id="UP001164250">
    <property type="component" value="Chromosome 7"/>
</dbReference>
<name>A0ACC1B012_9ROSI</name>
<reference evidence="2" key="1">
    <citation type="journal article" date="2023" name="G3 (Bethesda)">
        <title>Genome assembly and association tests identify interacting loci associated with vigor, precocity, and sex in interspecific pistachio rootstocks.</title>
        <authorList>
            <person name="Palmer W."/>
            <person name="Jacygrad E."/>
            <person name="Sagayaradj S."/>
            <person name="Cavanaugh K."/>
            <person name="Han R."/>
            <person name="Bertier L."/>
            <person name="Beede B."/>
            <person name="Kafkas S."/>
            <person name="Golino D."/>
            <person name="Preece J."/>
            <person name="Michelmore R."/>
        </authorList>
    </citation>
    <scope>NUCLEOTIDE SEQUENCE [LARGE SCALE GENOMIC DNA]</scope>
</reference>
<evidence type="ECO:0000313" key="1">
    <source>
        <dbReference type="EMBL" id="KAJ0092221.1"/>
    </source>
</evidence>
<comment type="caution">
    <text evidence="1">The sequence shown here is derived from an EMBL/GenBank/DDBJ whole genome shotgun (WGS) entry which is preliminary data.</text>
</comment>